<dbReference type="RefSeq" id="WP_190069984.1">
    <property type="nucleotide sequence ID" value="NZ_BNBM01000004.1"/>
</dbReference>
<evidence type="ECO:0008006" key="3">
    <source>
        <dbReference type="Google" id="ProtNLM"/>
    </source>
</evidence>
<reference evidence="1 2" key="1">
    <citation type="submission" date="2024-06" db="EMBL/GenBank/DDBJ databases">
        <title>The Natural Products Discovery Center: Release of the First 8490 Sequenced Strains for Exploring Actinobacteria Biosynthetic Diversity.</title>
        <authorList>
            <person name="Kalkreuter E."/>
            <person name="Kautsar S.A."/>
            <person name="Yang D."/>
            <person name="Bader C.D."/>
            <person name="Teijaro C.N."/>
            <person name="Fluegel L."/>
            <person name="Davis C.M."/>
            <person name="Simpson J.R."/>
            <person name="Lauterbach L."/>
            <person name="Steele A.D."/>
            <person name="Gui C."/>
            <person name="Meng S."/>
            <person name="Li G."/>
            <person name="Viehrig K."/>
            <person name="Ye F."/>
            <person name="Su P."/>
            <person name="Kiefer A.F."/>
            <person name="Nichols A."/>
            <person name="Cepeda A.J."/>
            <person name="Yan W."/>
            <person name="Fan B."/>
            <person name="Jiang Y."/>
            <person name="Adhikari A."/>
            <person name="Zheng C.-J."/>
            <person name="Schuster L."/>
            <person name="Cowan T.M."/>
            <person name="Smanski M.J."/>
            <person name="Chevrette M.G."/>
            <person name="De Carvalho L.P.S."/>
            <person name="Shen B."/>
        </authorList>
    </citation>
    <scope>NUCLEOTIDE SEQUENCE [LARGE SCALE GENOMIC DNA]</scope>
    <source>
        <strain evidence="1 2">NPDC000155</strain>
    </source>
</reference>
<dbReference type="EMBL" id="JBEPFB010000003">
    <property type="protein sequence ID" value="MER7372536.1"/>
    <property type="molecule type" value="Genomic_DNA"/>
</dbReference>
<keyword evidence="2" id="KW-1185">Reference proteome</keyword>
<evidence type="ECO:0000313" key="1">
    <source>
        <dbReference type="EMBL" id="MER7372536.1"/>
    </source>
</evidence>
<protein>
    <recommendedName>
        <fullName evidence="3">Transposase</fullName>
    </recommendedName>
</protein>
<sequence length="58" mass="6334">MTAGSLKKQVLHVPETGWTKSRQRRGKVIRTCIAAVENTGSQRPAGASAEWNIVRGED</sequence>
<comment type="caution">
    <text evidence="1">The sequence shown here is derived from an EMBL/GenBank/DDBJ whole genome shotgun (WGS) entry which is preliminary data.</text>
</comment>
<name>A0ABV1XLS8_9ACTN</name>
<proteinExistence type="predicted"/>
<accession>A0ABV1XLS8</accession>
<gene>
    <name evidence="1" type="ORF">ABT384_07710</name>
</gene>
<organism evidence="1 2">
    <name type="scientific">Streptomyces lanatus</name>
    <dbReference type="NCBI Taxonomy" id="66900"/>
    <lineage>
        <taxon>Bacteria</taxon>
        <taxon>Bacillati</taxon>
        <taxon>Actinomycetota</taxon>
        <taxon>Actinomycetes</taxon>
        <taxon>Kitasatosporales</taxon>
        <taxon>Streptomycetaceae</taxon>
        <taxon>Streptomyces</taxon>
    </lineage>
</organism>
<dbReference type="Proteomes" id="UP001486207">
    <property type="component" value="Unassembled WGS sequence"/>
</dbReference>
<evidence type="ECO:0000313" key="2">
    <source>
        <dbReference type="Proteomes" id="UP001486207"/>
    </source>
</evidence>